<evidence type="ECO:0000256" key="4">
    <source>
        <dbReference type="ARBA" id="ARBA00023141"/>
    </source>
</evidence>
<evidence type="ECO:0000256" key="5">
    <source>
        <dbReference type="ARBA" id="ARBA00023222"/>
    </source>
</evidence>
<dbReference type="PANTHER" id="PTHR21022:SF19">
    <property type="entry name" value="PREPHENATE DEHYDRATASE-RELATED"/>
    <property type="match status" value="1"/>
</dbReference>
<evidence type="ECO:0000256" key="8">
    <source>
        <dbReference type="SAM" id="MobiDB-lite"/>
    </source>
</evidence>
<comment type="caution">
    <text evidence="11">The sequence shown here is derived from an EMBL/GenBank/DDBJ whole genome shotgun (WGS) entry which is preliminary data.</text>
</comment>
<dbReference type="Pfam" id="PF01842">
    <property type="entry name" value="ACT"/>
    <property type="match status" value="1"/>
</dbReference>
<evidence type="ECO:0000256" key="3">
    <source>
        <dbReference type="ARBA" id="ARBA00022605"/>
    </source>
</evidence>
<dbReference type="GO" id="GO:0005737">
    <property type="term" value="C:cytoplasm"/>
    <property type="evidence" value="ECO:0007669"/>
    <property type="project" value="TreeGrafter"/>
</dbReference>
<dbReference type="EMBL" id="JAVRRT010000014">
    <property type="protein sequence ID" value="KAK5166216.1"/>
    <property type="molecule type" value="Genomic_DNA"/>
</dbReference>
<evidence type="ECO:0000256" key="7">
    <source>
        <dbReference type="ARBA" id="ARBA00047848"/>
    </source>
</evidence>
<dbReference type="CDD" id="cd04905">
    <property type="entry name" value="ACT_CM-PDT"/>
    <property type="match status" value="1"/>
</dbReference>
<protein>
    <recommendedName>
        <fullName evidence="2">prephenate dehydratase</fullName>
        <ecNumber evidence="2">4.2.1.51</ecNumber>
    </recommendedName>
</protein>
<dbReference type="PROSITE" id="PS51671">
    <property type="entry name" value="ACT"/>
    <property type="match status" value="1"/>
</dbReference>
<feature type="compositionally biased region" description="Low complexity" evidence="8">
    <location>
        <begin position="238"/>
        <end position="250"/>
    </location>
</feature>
<proteinExistence type="predicted"/>
<keyword evidence="3" id="KW-0028">Amino-acid biosynthesis</keyword>
<dbReference type="GeneID" id="89929810"/>
<dbReference type="InterPro" id="IPR008242">
    <property type="entry name" value="Chor_mutase/pphenate_deHydtase"/>
</dbReference>
<evidence type="ECO:0000259" key="10">
    <source>
        <dbReference type="PROSITE" id="PS51671"/>
    </source>
</evidence>
<keyword evidence="5" id="KW-0584">Phenylalanine biosynthesis</keyword>
<dbReference type="GO" id="GO:0004664">
    <property type="term" value="F:prephenate dehydratase activity"/>
    <property type="evidence" value="ECO:0007669"/>
    <property type="project" value="UniProtKB-EC"/>
</dbReference>
<reference evidence="11 12" key="1">
    <citation type="submission" date="2023-08" db="EMBL/GenBank/DDBJ databases">
        <title>Black Yeasts Isolated from many extreme environments.</title>
        <authorList>
            <person name="Coleine C."/>
            <person name="Stajich J.E."/>
            <person name="Selbmann L."/>
        </authorList>
    </citation>
    <scope>NUCLEOTIDE SEQUENCE [LARGE SCALE GENOMIC DNA]</scope>
    <source>
        <strain evidence="11 12">CCFEE 5935</strain>
    </source>
</reference>
<dbReference type="PROSITE" id="PS51171">
    <property type="entry name" value="PREPHENATE_DEHYDR_3"/>
    <property type="match status" value="1"/>
</dbReference>
<feature type="domain" description="ACT" evidence="10">
    <location>
        <begin position="268"/>
        <end position="343"/>
    </location>
</feature>
<feature type="region of interest" description="Disordered" evidence="8">
    <location>
        <begin position="228"/>
        <end position="261"/>
    </location>
</feature>
<name>A0AAV9P138_9PEZI</name>
<dbReference type="PANTHER" id="PTHR21022">
    <property type="entry name" value="PREPHENATE DEHYDRATASE P PROTEIN"/>
    <property type="match status" value="1"/>
</dbReference>
<dbReference type="Pfam" id="PF00800">
    <property type="entry name" value="PDT"/>
    <property type="match status" value="2"/>
</dbReference>
<dbReference type="EC" id="4.2.1.51" evidence="2"/>
<evidence type="ECO:0000259" key="9">
    <source>
        <dbReference type="PROSITE" id="PS51171"/>
    </source>
</evidence>
<evidence type="ECO:0000256" key="6">
    <source>
        <dbReference type="ARBA" id="ARBA00023239"/>
    </source>
</evidence>
<evidence type="ECO:0000313" key="12">
    <source>
        <dbReference type="Proteomes" id="UP001337655"/>
    </source>
</evidence>
<dbReference type="CDD" id="cd13532">
    <property type="entry name" value="PBP2_PDT_like"/>
    <property type="match status" value="1"/>
</dbReference>
<dbReference type="Proteomes" id="UP001337655">
    <property type="component" value="Unassembled WGS sequence"/>
</dbReference>
<dbReference type="AlphaFoldDB" id="A0AAV9P138"/>
<dbReference type="GO" id="GO:0009094">
    <property type="term" value="P:L-phenylalanine biosynthetic process"/>
    <property type="evidence" value="ECO:0007669"/>
    <property type="project" value="UniProtKB-KW"/>
</dbReference>
<evidence type="ECO:0000256" key="2">
    <source>
        <dbReference type="ARBA" id="ARBA00013147"/>
    </source>
</evidence>
<dbReference type="InterPro" id="IPR045865">
    <property type="entry name" value="ACT-like_dom_sf"/>
</dbReference>
<dbReference type="Gene3D" id="3.30.70.260">
    <property type="match status" value="1"/>
</dbReference>
<gene>
    <name evidence="11" type="primary">PHA2</name>
    <name evidence="11" type="ORF">LTR77_008477</name>
</gene>
<evidence type="ECO:0000313" key="11">
    <source>
        <dbReference type="EMBL" id="KAK5166216.1"/>
    </source>
</evidence>
<dbReference type="SUPFAM" id="SSF55021">
    <property type="entry name" value="ACT-like"/>
    <property type="match status" value="1"/>
</dbReference>
<keyword evidence="4" id="KW-0057">Aromatic amino acid biosynthesis</keyword>
<accession>A0AAV9P138</accession>
<comment type="catalytic activity">
    <reaction evidence="7">
        <text>prephenate + H(+) = 3-phenylpyruvate + CO2 + H2O</text>
        <dbReference type="Rhea" id="RHEA:21648"/>
        <dbReference type="ChEBI" id="CHEBI:15377"/>
        <dbReference type="ChEBI" id="CHEBI:15378"/>
        <dbReference type="ChEBI" id="CHEBI:16526"/>
        <dbReference type="ChEBI" id="CHEBI:18005"/>
        <dbReference type="ChEBI" id="CHEBI:29934"/>
        <dbReference type="EC" id="4.2.1.51"/>
    </reaction>
</comment>
<feature type="domain" description="Prephenate dehydratase" evidence="9">
    <location>
        <begin position="7"/>
        <end position="228"/>
    </location>
</feature>
<dbReference type="PIRSF" id="PIRSF001500">
    <property type="entry name" value="Chor_mut_pdt_Ppr"/>
    <property type="match status" value="1"/>
</dbReference>
<evidence type="ECO:0000256" key="1">
    <source>
        <dbReference type="ARBA" id="ARBA00004741"/>
    </source>
</evidence>
<dbReference type="RefSeq" id="XP_064656169.1">
    <property type="nucleotide sequence ID" value="XM_064805709.1"/>
</dbReference>
<dbReference type="FunFam" id="3.40.190.10:FF:000034">
    <property type="entry name" value="Chorismate mutase/prephenate dehydratase"/>
    <property type="match status" value="1"/>
</dbReference>
<keyword evidence="6 11" id="KW-0456">Lyase</keyword>
<sequence>MDKKQPVVAFLGPRASYTHQAAQSVFPPESHTLTPLMSIADCFAAVQNDKASYSVVPFENSSNGAVVFTLDLLADIQGLCGDVVVTGEIYLPVHHCLVGRVSGGEGGGTQAQSVSGSHDATGLLEKEPTESQQPHVRPTHDLSHIKKLYSHPQAWGQCKRFLSTHLKGIEQIDASSTSRAAELVAEDTTGTTAAISSKLAAEMSSLSVLADSIEDFEGNSTRFFILQRRDAVSPPPRQRSTPQTSQSDPQTQPPPEEASPAPAYKSLLSFTVSHTIPGALQRSLGAFNNHGINLTSINTRPSGEAAWHYIFLVEFEGRKGEGKVDEALKELEGAARGWRWLGSWEAWRGGREGWDSVFEQ</sequence>
<dbReference type="InterPro" id="IPR001086">
    <property type="entry name" value="Preph_deHydtase"/>
</dbReference>
<keyword evidence="12" id="KW-1185">Reference proteome</keyword>
<dbReference type="InterPro" id="IPR002912">
    <property type="entry name" value="ACT_dom"/>
</dbReference>
<comment type="pathway">
    <text evidence="1">Amino-acid biosynthesis; L-phenylalanine biosynthesis; phenylpyruvate from prephenate: step 1/1.</text>
</comment>
<organism evidence="11 12">
    <name type="scientific">Saxophila tyrrhenica</name>
    <dbReference type="NCBI Taxonomy" id="1690608"/>
    <lineage>
        <taxon>Eukaryota</taxon>
        <taxon>Fungi</taxon>
        <taxon>Dikarya</taxon>
        <taxon>Ascomycota</taxon>
        <taxon>Pezizomycotina</taxon>
        <taxon>Dothideomycetes</taxon>
        <taxon>Dothideomycetidae</taxon>
        <taxon>Mycosphaerellales</taxon>
        <taxon>Extremaceae</taxon>
        <taxon>Saxophila</taxon>
    </lineage>
</organism>
<dbReference type="Gene3D" id="3.40.190.10">
    <property type="entry name" value="Periplasmic binding protein-like II"/>
    <property type="match status" value="2"/>
</dbReference>
<dbReference type="SUPFAM" id="SSF53850">
    <property type="entry name" value="Periplasmic binding protein-like II"/>
    <property type="match status" value="1"/>
</dbReference>